<feature type="non-terminal residue" evidence="4">
    <location>
        <position position="1"/>
    </location>
</feature>
<feature type="region of interest" description="Disordered" evidence="2">
    <location>
        <begin position="34"/>
        <end position="82"/>
    </location>
</feature>
<dbReference type="Proteomes" id="UP000216478">
    <property type="component" value="Unassembled WGS sequence"/>
</dbReference>
<evidence type="ECO:0000256" key="2">
    <source>
        <dbReference type="SAM" id="MobiDB-lite"/>
    </source>
</evidence>
<feature type="region of interest" description="Disordered" evidence="2">
    <location>
        <begin position="140"/>
        <end position="166"/>
    </location>
</feature>
<evidence type="ECO:0000313" key="4">
    <source>
        <dbReference type="EMBL" id="OYR08446.1"/>
    </source>
</evidence>
<dbReference type="Gene3D" id="2.160.20.20">
    <property type="match status" value="2"/>
</dbReference>
<dbReference type="OrthoDB" id="6053567at2"/>
<dbReference type="Gene3D" id="2.40.128.130">
    <property type="entry name" value="Autotransporter beta-domain"/>
    <property type="match status" value="1"/>
</dbReference>
<dbReference type="InterPro" id="IPR012332">
    <property type="entry name" value="Autotransporter_pectin_lyase_C"/>
</dbReference>
<dbReference type="SMART" id="SM00869">
    <property type="entry name" value="Autotransporter"/>
    <property type="match status" value="1"/>
</dbReference>
<feature type="compositionally biased region" description="Low complexity" evidence="2">
    <location>
        <begin position="54"/>
        <end position="63"/>
    </location>
</feature>
<dbReference type="PANTHER" id="PTHR35037:SF3">
    <property type="entry name" value="C-TERMINAL REGION OF AIDA-LIKE PROTEIN"/>
    <property type="match status" value="1"/>
</dbReference>
<reference evidence="4 5" key="1">
    <citation type="submission" date="2017-07" db="EMBL/GenBank/DDBJ databases">
        <title>Phylogenetic study on the rhizospheric bacterium Ochrobactrum sp. A44.</title>
        <authorList>
            <person name="Krzyzanowska D.M."/>
            <person name="Ossowicki A."/>
            <person name="Rajewska M."/>
            <person name="Maciag T."/>
            <person name="Kaczynski Z."/>
            <person name="Czerwicka M."/>
            <person name="Jafra S."/>
        </authorList>
    </citation>
    <scope>NUCLEOTIDE SEQUENCE [LARGE SCALE GENOMIC DNA]</scope>
    <source>
        <strain evidence="4 5">OgA9a</strain>
    </source>
</reference>
<protein>
    <submittedName>
        <fullName evidence="4">Outer membrane autotransporter barrel domain protein</fullName>
    </submittedName>
</protein>
<dbReference type="InterPro" id="IPR006315">
    <property type="entry name" value="OM_autotransptr_brl_dom"/>
</dbReference>
<dbReference type="InterPro" id="IPR013425">
    <property type="entry name" value="Autotrns_rpt"/>
</dbReference>
<name>A0A256F172_9HYPH</name>
<keyword evidence="1" id="KW-0732">Signal</keyword>
<dbReference type="NCBIfam" id="TIGR02601">
    <property type="entry name" value="autotrns_rpt"/>
    <property type="match status" value="5"/>
</dbReference>
<dbReference type="InterPro" id="IPR051551">
    <property type="entry name" value="Autotransporter_adhesion"/>
</dbReference>
<comment type="caution">
    <text evidence="4">The sequence shown here is derived from an EMBL/GenBank/DDBJ whole genome shotgun (WGS) entry which is preliminary data.</text>
</comment>
<gene>
    <name evidence="4" type="ORF">CEV33_3272</name>
</gene>
<dbReference type="Pfam" id="PF12951">
    <property type="entry name" value="PATR"/>
    <property type="match status" value="8"/>
</dbReference>
<feature type="compositionally biased region" description="Gly residues" evidence="2">
    <location>
        <begin position="64"/>
        <end position="77"/>
    </location>
</feature>
<dbReference type="Pfam" id="PF18883">
    <property type="entry name" value="AC_1"/>
    <property type="match status" value="1"/>
</dbReference>
<dbReference type="PANTHER" id="PTHR35037">
    <property type="entry name" value="C-TERMINAL REGION OF AIDA-LIKE PROTEIN"/>
    <property type="match status" value="1"/>
</dbReference>
<feature type="domain" description="Autotransporter" evidence="3">
    <location>
        <begin position="1424"/>
        <end position="1708"/>
    </location>
</feature>
<evidence type="ECO:0000256" key="1">
    <source>
        <dbReference type="ARBA" id="ARBA00022729"/>
    </source>
</evidence>
<sequence>TVGDNGGIGVTYFNIGGGGGGGGGGGAGGGIGGSGGNASGPFAEVPNTGGATGQDGRSSSTSQTGGGGGGGGSGGNHGKTITDDLINQQGLAAESGGNGGKGGSLIDMEVIQHGFAGGGGGGSGGYGLVATQIVTLTNSSKITGGDGGNGGDGGDSAFGTPTDVAGSAGNGGDGGFAVWYQVPGGVINNSGILQGGKGGDGGNVKYCCYITNGKQIGGSNGNGGKGGTGISASGATINNTGTIIGGDGGASGKGGVNAPIYIGDQTKLGDGGDGGDGIVGSDLSIVNSGSISGGTGGAPGNGNAGKDGYAVHFQGGINRLELHAGSDITGIVFGAAGNGTKNTLILGGDVDATFAGNMAAGTTIDGNSQYYGFEINEKTGASTWSLTGHSRSWVIKQGVLQIGDGGNAGIITSTVNTGFDAATKGTLAFNRSDLLTIDGVISGTGNVRQRGSGTTVLTADNIYSGGTILDSGTLSVSKDGNLGDASGVLSFNGGILQITGTAFQKTNRTINWGNEGGSFDIAAASNVFTVSQNLGASGALTKLGAGTLILSGNNSYTGGTTVSGGILQLGDGTTDGLITGDIVLGGGNLAVDNHGATVLDDAISGTGSVTQKGNSTLTLSGNNNYGDTYLNAGVILVEQEENLGSGALNFDGGRLQVTGTHFQSTDKVINWGANGGGFDITDANNVFTLSNVFTGTGGLTKSGDGTLVLSGDSNGFSGNTNVNAGKLRLEGAKLGDDTGTTTVASGGSLGGHGTIGGTTTIANGSTLFGQTGQRLDFLKDLTLNANSNVDVTLNGGASTNELFHVASSLTVNGTLTVNPNSKFDLGLYRIFQSDNPLTDNGMHMAPGSNSNYELQVVDNDGQVNLINNGGLVLNFWDGDAGPSDDGIIQGGNGTWNGANTNWTDKDGIVDGKWRNDNFAVFQGTGGTVTIEQGFTPFASGMQFFVDGYRIENGTITLGGADNLVLVGNGDPATSRNMTATIASVIDGENGMNKSGYGTLNLTNVNTYSGTTTLNEGTLELSGNGSIENSPDILLASTQFDHGDLLINKDQDFTLTNNVSGIGAVAKDGTGTTVFVGNNTFSGGLIVGGGTAQAGIADNAFGSGNVSVLGGATLDLNDFNETVGNLIGEAWGDGGIDLGSGTLTLNQNLHADFSGVISGTGGLTKNGDGDLGLYGQNDYSGATTVNKGDLVQRAAGGFSAGSAFAVVSGASITLGGFDTTMAGLTNGGDVVFGGNGGTVLNVSGDYVGQDGTLHMSAVLGDDNSVTDRMNVDGNTSGNSKIDITNSRGFGNKTVNGIRIINVGGNSDGIFTLNGQYITKDGKAGIMTDSAYAYTLQKGSGIGNNDGNWYLVSQYEKSGSRPVCHETNLCSTPPNRFSPAAPVYETYTATLQALNKLPTLQQRMGERYLGGLSTARNGDQNTAQAGETDGKAVWGRIEGTHSRLETGSTAGDLHQDIQTIILQAGVDGQFYERENGRLIAGITGQYGKARSAIDNRTGDGSGSIDTQGWGLGATATWYGNSGFYVDAQAQANWYDSDLGVDAVDPTLKSGNKGFGYALSLEAGQRIAIDQNWSLTPQTQLMFSSVDFDAFDDTYGARISNRDGDSLTGRLGLAASYANSWKGNDNLMVNTSVYGIANLYQEFLGDARMNYAGTYMSTDGDGTWGGIGAGGTYAWADNKYAIYGEGSINTSLNHFTDSYALKGNLGFKVKW</sequence>
<feature type="compositionally biased region" description="Gly residues" evidence="2">
    <location>
        <begin position="144"/>
        <end position="156"/>
    </location>
</feature>
<dbReference type="NCBIfam" id="TIGR01414">
    <property type="entry name" value="autotrans_barl"/>
    <property type="match status" value="1"/>
</dbReference>
<dbReference type="SUPFAM" id="SSF103515">
    <property type="entry name" value="Autotransporter"/>
    <property type="match status" value="1"/>
</dbReference>
<organism evidence="4 5">
    <name type="scientific">Brucella grignonensis</name>
    <dbReference type="NCBI Taxonomy" id="94627"/>
    <lineage>
        <taxon>Bacteria</taxon>
        <taxon>Pseudomonadati</taxon>
        <taxon>Pseudomonadota</taxon>
        <taxon>Alphaproteobacteria</taxon>
        <taxon>Hyphomicrobiales</taxon>
        <taxon>Brucellaceae</taxon>
        <taxon>Brucella/Ochrobactrum group</taxon>
        <taxon>Brucella</taxon>
    </lineage>
</organism>
<dbReference type="PROSITE" id="PS51208">
    <property type="entry name" value="AUTOTRANSPORTER"/>
    <property type="match status" value="1"/>
</dbReference>
<accession>A0A256F172</accession>
<dbReference type="InterPro" id="IPR043990">
    <property type="entry name" value="AC_1"/>
</dbReference>
<dbReference type="GO" id="GO:0019867">
    <property type="term" value="C:outer membrane"/>
    <property type="evidence" value="ECO:0007669"/>
    <property type="project" value="InterPro"/>
</dbReference>
<dbReference type="CDD" id="cd01344">
    <property type="entry name" value="PL2_Passenger_AT"/>
    <property type="match status" value="1"/>
</dbReference>
<evidence type="ECO:0000313" key="5">
    <source>
        <dbReference type="Proteomes" id="UP000216478"/>
    </source>
</evidence>
<dbReference type="InterPro" id="IPR011050">
    <property type="entry name" value="Pectin_lyase_fold/virulence"/>
</dbReference>
<proteinExistence type="predicted"/>
<dbReference type="SUPFAM" id="SSF51126">
    <property type="entry name" value="Pectin lyase-like"/>
    <property type="match status" value="4"/>
</dbReference>
<keyword evidence="5" id="KW-1185">Reference proteome</keyword>
<dbReference type="InterPro" id="IPR036709">
    <property type="entry name" value="Autotransporte_beta_dom_sf"/>
</dbReference>
<dbReference type="InterPro" id="IPR005546">
    <property type="entry name" value="Autotransporte_beta"/>
</dbReference>
<feature type="region of interest" description="Disordered" evidence="2">
    <location>
        <begin position="1409"/>
        <end position="1429"/>
    </location>
</feature>
<evidence type="ECO:0000259" key="3">
    <source>
        <dbReference type="PROSITE" id="PS51208"/>
    </source>
</evidence>
<dbReference type="EMBL" id="NNRL01000166">
    <property type="protein sequence ID" value="OYR08446.1"/>
    <property type="molecule type" value="Genomic_DNA"/>
</dbReference>
<feature type="compositionally biased region" description="Polar residues" evidence="2">
    <location>
        <begin position="1412"/>
        <end position="1423"/>
    </location>
</feature>
<dbReference type="RefSeq" id="WP_094542307.1">
    <property type="nucleotide sequence ID" value="NZ_NNRL01000166.1"/>
</dbReference>